<evidence type="ECO:0000256" key="10">
    <source>
        <dbReference type="ARBA" id="ARBA00048109"/>
    </source>
</evidence>
<comment type="similarity">
    <text evidence="3 11">Belongs to the long-chain O-acyltransferase family.</text>
</comment>
<evidence type="ECO:0000256" key="5">
    <source>
        <dbReference type="ARBA" id="ARBA00022516"/>
    </source>
</evidence>
<dbReference type="InterPro" id="IPR014292">
    <property type="entry name" value="Acyl_transf_WS/DGAT"/>
</dbReference>
<keyword evidence="15" id="KW-1185">Reference proteome</keyword>
<evidence type="ECO:0000256" key="1">
    <source>
        <dbReference type="ARBA" id="ARBA00004771"/>
    </source>
</evidence>
<keyword evidence="6 11" id="KW-0808">Transferase</keyword>
<evidence type="ECO:0000313" key="14">
    <source>
        <dbReference type="EMBL" id="RDI60498.1"/>
    </source>
</evidence>
<gene>
    <name evidence="14" type="ORF">DFR76_115128</name>
</gene>
<comment type="pathway">
    <text evidence="1 11">Glycerolipid metabolism; triacylglycerol biosynthesis.</text>
</comment>
<evidence type="ECO:0000256" key="3">
    <source>
        <dbReference type="ARBA" id="ARBA00009587"/>
    </source>
</evidence>
<dbReference type="GO" id="GO:0051701">
    <property type="term" value="P:biological process involved in interaction with host"/>
    <property type="evidence" value="ECO:0007669"/>
    <property type="project" value="TreeGrafter"/>
</dbReference>
<dbReference type="PANTHER" id="PTHR31650">
    <property type="entry name" value="O-ACYLTRANSFERASE (WSD1-LIKE) FAMILY PROTEIN"/>
    <property type="match status" value="1"/>
</dbReference>
<dbReference type="GO" id="GO:0005886">
    <property type="term" value="C:plasma membrane"/>
    <property type="evidence" value="ECO:0007669"/>
    <property type="project" value="TreeGrafter"/>
</dbReference>
<keyword evidence="5 11" id="KW-0444">Lipid biosynthesis</keyword>
<comment type="caution">
    <text evidence="14">The sequence shown here is derived from an EMBL/GenBank/DDBJ whole genome shotgun (WGS) entry which is preliminary data.</text>
</comment>
<dbReference type="Gene3D" id="3.30.559.10">
    <property type="entry name" value="Chloramphenicol acetyltransferase-like domain"/>
    <property type="match status" value="1"/>
</dbReference>
<dbReference type="EC" id="2.3.1.20" evidence="4 11"/>
<dbReference type="Proteomes" id="UP000254869">
    <property type="component" value="Unassembled WGS sequence"/>
</dbReference>
<protein>
    <recommendedName>
        <fullName evidence="4 11">Diacylglycerol O-acyltransferase</fullName>
        <ecNumber evidence="4 11">2.3.1.20</ecNumber>
    </recommendedName>
</protein>
<dbReference type="GO" id="GO:0006071">
    <property type="term" value="P:glycerol metabolic process"/>
    <property type="evidence" value="ECO:0007669"/>
    <property type="project" value="UniProtKB-KW"/>
</dbReference>
<dbReference type="GO" id="GO:0019432">
    <property type="term" value="P:triglyceride biosynthetic process"/>
    <property type="evidence" value="ECO:0007669"/>
    <property type="project" value="UniProtKB-UniPathway"/>
</dbReference>
<dbReference type="STRING" id="1210086.GCA_001613105_04552"/>
<evidence type="ECO:0000313" key="15">
    <source>
        <dbReference type="Proteomes" id="UP000254869"/>
    </source>
</evidence>
<dbReference type="GO" id="GO:0004144">
    <property type="term" value="F:diacylglycerol O-acyltransferase activity"/>
    <property type="evidence" value="ECO:0007669"/>
    <property type="project" value="UniProtKB-EC"/>
</dbReference>
<evidence type="ECO:0000256" key="8">
    <source>
        <dbReference type="ARBA" id="ARBA00023098"/>
    </source>
</evidence>
<feature type="domain" description="O-acyltransferase WSD1 C-terminal" evidence="13">
    <location>
        <begin position="317"/>
        <end position="459"/>
    </location>
</feature>
<dbReference type="GO" id="GO:0071731">
    <property type="term" value="P:response to nitric oxide"/>
    <property type="evidence" value="ECO:0007669"/>
    <property type="project" value="TreeGrafter"/>
</dbReference>
<dbReference type="InterPro" id="IPR004255">
    <property type="entry name" value="O-acyltransferase_WSD1_N"/>
</dbReference>
<evidence type="ECO:0000259" key="12">
    <source>
        <dbReference type="Pfam" id="PF03007"/>
    </source>
</evidence>
<dbReference type="Pfam" id="PF06974">
    <property type="entry name" value="WS_DGAT_C"/>
    <property type="match status" value="1"/>
</dbReference>
<dbReference type="SUPFAM" id="SSF52777">
    <property type="entry name" value="CoA-dependent acyltransferases"/>
    <property type="match status" value="2"/>
</dbReference>
<dbReference type="InterPro" id="IPR023213">
    <property type="entry name" value="CAT-like_dom_sf"/>
</dbReference>
<dbReference type="InterPro" id="IPR009721">
    <property type="entry name" value="O-acyltransferase_WSD1_C"/>
</dbReference>
<keyword evidence="8 11" id="KW-0443">Lipid metabolism</keyword>
<dbReference type="UniPathway" id="UPA00282"/>
<dbReference type="NCBIfam" id="TIGR02946">
    <property type="entry name" value="acyl_WS_DGAT"/>
    <property type="match status" value="1"/>
</dbReference>
<sequence>MQQRQFVQSWETDRGGCRRQVLTMTELGPLDTGFMTMEDTDRHISMGIGTVAIMARPRPSRGELRTCLARGVERHRRLRQRVRRAPLDLKAPAWEDDPNFDLGHHIRWTALPDPADESALRELVATELTERLDRDHPLWEVVVVDRLSDDRWALIVKAHHTMVDGISGVTLFESFCDAAEDEPRGWRAPGRTRSYTSLPRVVAGVIRLPYIVPRVTVGTVRILAPVLLAAVTPVAESSLNGPIGRQRRYVVARTLLPQVREIGAAFGVTVNDVAVAAIAAAYRRLLLSRGEEPTAGKLRIMVPVSMRTANAKEVLDNRVSAMIPYLPIEIEDPVERLLVAHQRIARHRSRGEPEAEASVLRVAGWLPSGFVGLVFRLASWIPQRGVGALATNIPGPRHQLSLGGREVLEMWPCIPIALRVRITIAILSYAERLTFGITGDYDTAPDIDVIASGIATEIAVLLAHARGRRPPRRLVLVPGRGVGSHTSQSRNIR</sequence>
<proteinExistence type="inferred from homology"/>
<feature type="domain" description="O-acyltransferase WSD1-like N-terminal" evidence="12">
    <location>
        <begin position="27"/>
        <end position="274"/>
    </location>
</feature>
<evidence type="ECO:0000256" key="11">
    <source>
        <dbReference type="RuleBase" id="RU361241"/>
    </source>
</evidence>
<dbReference type="PANTHER" id="PTHR31650:SF1">
    <property type="entry name" value="WAX ESTER SYNTHASE_DIACYLGLYCEROL ACYLTRANSFERASE 4-RELATED"/>
    <property type="match status" value="1"/>
</dbReference>
<evidence type="ECO:0000256" key="7">
    <source>
        <dbReference type="ARBA" id="ARBA00022798"/>
    </source>
</evidence>
<organism evidence="14 15">
    <name type="scientific">Nocardia pseudobrasiliensis</name>
    <dbReference type="NCBI Taxonomy" id="45979"/>
    <lineage>
        <taxon>Bacteria</taxon>
        <taxon>Bacillati</taxon>
        <taxon>Actinomycetota</taxon>
        <taxon>Actinomycetes</taxon>
        <taxon>Mycobacteriales</taxon>
        <taxon>Nocardiaceae</taxon>
        <taxon>Nocardia</taxon>
    </lineage>
</organism>
<dbReference type="Pfam" id="PF03007">
    <property type="entry name" value="WS_DGAT_cat"/>
    <property type="match status" value="1"/>
</dbReference>
<evidence type="ECO:0000256" key="2">
    <source>
        <dbReference type="ARBA" id="ARBA00005189"/>
    </source>
</evidence>
<keyword evidence="9 11" id="KW-0012">Acyltransferase</keyword>
<dbReference type="AlphaFoldDB" id="A0A370HPS7"/>
<dbReference type="GO" id="GO:0001666">
    <property type="term" value="P:response to hypoxia"/>
    <property type="evidence" value="ECO:0007669"/>
    <property type="project" value="TreeGrafter"/>
</dbReference>
<dbReference type="InterPro" id="IPR045034">
    <property type="entry name" value="O-acyltransferase_WSD1-like"/>
</dbReference>
<evidence type="ECO:0000259" key="13">
    <source>
        <dbReference type="Pfam" id="PF06974"/>
    </source>
</evidence>
<evidence type="ECO:0000256" key="9">
    <source>
        <dbReference type="ARBA" id="ARBA00023315"/>
    </source>
</evidence>
<keyword evidence="7 11" id="KW-0319">Glycerol metabolism</keyword>
<reference evidence="14 15" key="1">
    <citation type="submission" date="2018-07" db="EMBL/GenBank/DDBJ databases">
        <title>Genomic Encyclopedia of Type Strains, Phase IV (KMG-IV): sequencing the most valuable type-strain genomes for metagenomic binning, comparative biology and taxonomic classification.</title>
        <authorList>
            <person name="Goeker M."/>
        </authorList>
    </citation>
    <scope>NUCLEOTIDE SEQUENCE [LARGE SCALE GENOMIC DNA]</scope>
    <source>
        <strain evidence="14 15">DSM 44290</strain>
    </source>
</reference>
<name>A0A370HPS7_9NOCA</name>
<accession>A0A370HPS7</accession>
<dbReference type="EMBL" id="QQBC01000015">
    <property type="protein sequence ID" value="RDI60498.1"/>
    <property type="molecule type" value="Genomic_DNA"/>
</dbReference>
<comment type="catalytic activity">
    <reaction evidence="10 11">
        <text>an acyl-CoA + a 1,2-diacyl-sn-glycerol = a triacyl-sn-glycerol + CoA</text>
        <dbReference type="Rhea" id="RHEA:10868"/>
        <dbReference type="ChEBI" id="CHEBI:17815"/>
        <dbReference type="ChEBI" id="CHEBI:57287"/>
        <dbReference type="ChEBI" id="CHEBI:58342"/>
        <dbReference type="ChEBI" id="CHEBI:64615"/>
        <dbReference type="EC" id="2.3.1.20"/>
    </reaction>
</comment>
<evidence type="ECO:0000256" key="6">
    <source>
        <dbReference type="ARBA" id="ARBA00022679"/>
    </source>
</evidence>
<comment type="pathway">
    <text evidence="2">Lipid metabolism.</text>
</comment>
<evidence type="ECO:0000256" key="4">
    <source>
        <dbReference type="ARBA" id="ARBA00013244"/>
    </source>
</evidence>